<comment type="caution">
    <text evidence="13">The sequence shown here is derived from an EMBL/GenBank/DDBJ whole genome shotgun (WGS) entry which is preliminary data.</text>
</comment>
<dbReference type="PANTHER" id="PTHR42945">
    <property type="entry name" value="HISTIDINE BIOSYNTHESIS BIFUNCTIONAL PROTEIN"/>
    <property type="match status" value="1"/>
</dbReference>
<keyword evidence="9 11" id="KW-0378">Hydrolase</keyword>
<keyword evidence="14" id="KW-1185">Reference proteome</keyword>
<dbReference type="Gene3D" id="3.10.20.810">
    <property type="entry name" value="Phosphoribosyl-AMP cyclohydrolase"/>
    <property type="match status" value="1"/>
</dbReference>
<dbReference type="UniPathway" id="UPA00031">
    <property type="reaction ID" value="UER00008"/>
</dbReference>
<feature type="binding site" evidence="11">
    <location>
        <position position="76"/>
    </location>
    <ligand>
        <name>Mg(2+)</name>
        <dbReference type="ChEBI" id="CHEBI:18420"/>
    </ligand>
</feature>
<feature type="binding site" evidence="11">
    <location>
        <position position="98"/>
    </location>
    <ligand>
        <name>Zn(2+)</name>
        <dbReference type="ChEBI" id="CHEBI:29105"/>
        <note>ligand shared between dimeric partners</note>
    </ligand>
</feature>
<dbReference type="HAMAP" id="MF_01021">
    <property type="entry name" value="HisI"/>
    <property type="match status" value="1"/>
</dbReference>
<reference evidence="13 14" key="1">
    <citation type="submission" date="2017-05" db="EMBL/GenBank/DDBJ databases">
        <title>Vagococcus spp. assemblies.</title>
        <authorList>
            <person name="Gulvik C.A."/>
        </authorList>
    </citation>
    <scope>NUCLEOTIDE SEQUENCE [LARGE SCALE GENOMIC DNA]</scope>
    <source>
        <strain evidence="13 14">LMG 24798</strain>
    </source>
</reference>
<dbReference type="InterPro" id="IPR002496">
    <property type="entry name" value="PRib_AMP_CycHydrolase_dom"/>
</dbReference>
<dbReference type="SUPFAM" id="SSF141734">
    <property type="entry name" value="HisI-like"/>
    <property type="match status" value="1"/>
</dbReference>
<keyword evidence="10 11" id="KW-0368">Histidine biosynthesis</keyword>
<gene>
    <name evidence="11" type="primary">hisI</name>
    <name evidence="13" type="ORF">CBF27_12175</name>
</gene>
<comment type="pathway">
    <text evidence="4">Amino-acid biosynthesis; L-histidine biosynthesis; L-histidine from 5-phospho-alpha-D-ribose 1-diphosphate: step 2/9.</text>
</comment>
<comment type="catalytic activity">
    <reaction evidence="2">
        <text>1-(5-phospho-beta-D-ribosyl)-ATP + H2O = 1-(5-phospho-beta-D-ribosyl)-5'-AMP + diphosphate + H(+)</text>
        <dbReference type="Rhea" id="RHEA:22828"/>
        <dbReference type="ChEBI" id="CHEBI:15377"/>
        <dbReference type="ChEBI" id="CHEBI:15378"/>
        <dbReference type="ChEBI" id="CHEBI:33019"/>
        <dbReference type="ChEBI" id="CHEBI:59457"/>
        <dbReference type="ChEBI" id="CHEBI:73183"/>
        <dbReference type="EC" id="3.6.1.31"/>
    </reaction>
</comment>
<evidence type="ECO:0000259" key="12">
    <source>
        <dbReference type="Pfam" id="PF01502"/>
    </source>
</evidence>
<evidence type="ECO:0000256" key="3">
    <source>
        <dbReference type="ARBA" id="ARBA00005169"/>
    </source>
</evidence>
<evidence type="ECO:0000256" key="7">
    <source>
        <dbReference type="ARBA" id="ARBA00022490"/>
    </source>
</evidence>
<dbReference type="AlphaFoldDB" id="A0A430ANH2"/>
<accession>A0A430ANH2</accession>
<dbReference type="GO" id="GO:0000287">
    <property type="term" value="F:magnesium ion binding"/>
    <property type="evidence" value="ECO:0007669"/>
    <property type="project" value="UniProtKB-UniRule"/>
</dbReference>
<dbReference type="GO" id="GO:0008270">
    <property type="term" value="F:zinc ion binding"/>
    <property type="evidence" value="ECO:0007669"/>
    <property type="project" value="UniProtKB-UniRule"/>
</dbReference>
<comment type="catalytic activity">
    <reaction evidence="1 11">
        <text>1-(5-phospho-beta-D-ribosyl)-5'-AMP + H2O = 1-(5-phospho-beta-D-ribosyl)-5-[(5-phospho-beta-D-ribosylamino)methylideneamino]imidazole-4-carboxamide</text>
        <dbReference type="Rhea" id="RHEA:20049"/>
        <dbReference type="ChEBI" id="CHEBI:15377"/>
        <dbReference type="ChEBI" id="CHEBI:58435"/>
        <dbReference type="ChEBI" id="CHEBI:59457"/>
        <dbReference type="EC" id="3.5.4.19"/>
    </reaction>
</comment>
<evidence type="ECO:0000256" key="11">
    <source>
        <dbReference type="HAMAP-Rule" id="MF_01021"/>
    </source>
</evidence>
<evidence type="ECO:0000313" key="13">
    <source>
        <dbReference type="EMBL" id="RSU09639.1"/>
    </source>
</evidence>
<keyword evidence="11" id="KW-0862">Zinc</keyword>
<dbReference type="OrthoDB" id="9795769at2"/>
<comment type="pathway">
    <text evidence="3 11">Amino-acid biosynthesis; L-histidine biosynthesis; L-histidine from 5-phospho-alpha-D-ribose 1-diphosphate: step 3/9.</text>
</comment>
<keyword evidence="11" id="KW-0479">Metal-binding</keyword>
<evidence type="ECO:0000313" key="14">
    <source>
        <dbReference type="Proteomes" id="UP000286773"/>
    </source>
</evidence>
<comment type="function">
    <text evidence="11">Catalyzes the hydrolysis of the adenine ring of phosphoribosyl-AMP.</text>
</comment>
<dbReference type="GO" id="GO:0005737">
    <property type="term" value="C:cytoplasm"/>
    <property type="evidence" value="ECO:0007669"/>
    <property type="project" value="UniProtKB-SubCell"/>
</dbReference>
<dbReference type="NCBIfam" id="NF000768">
    <property type="entry name" value="PRK00051.1"/>
    <property type="match status" value="1"/>
</dbReference>
<dbReference type="EC" id="3.5.4.19" evidence="11"/>
<feature type="domain" description="Phosphoribosyl-AMP cyclohydrolase" evidence="12">
    <location>
        <begin position="27"/>
        <end position="100"/>
    </location>
</feature>
<dbReference type="EMBL" id="NGKC01000017">
    <property type="protein sequence ID" value="RSU09639.1"/>
    <property type="molecule type" value="Genomic_DNA"/>
</dbReference>
<comment type="cofactor">
    <cofactor evidence="11">
        <name>Zn(2+)</name>
        <dbReference type="ChEBI" id="CHEBI:29105"/>
    </cofactor>
    <text evidence="11">Binds 1 zinc ion per subunit.</text>
</comment>
<dbReference type="Pfam" id="PF01502">
    <property type="entry name" value="PRA-CH"/>
    <property type="match status" value="1"/>
</dbReference>
<dbReference type="FunFam" id="3.10.20.810:FF:000001">
    <property type="entry name" value="Histidine biosynthesis bifunctional protein HisIE"/>
    <property type="match status" value="1"/>
</dbReference>
<dbReference type="PANTHER" id="PTHR42945:SF1">
    <property type="entry name" value="HISTIDINE BIOSYNTHESIS BIFUNCTIONAL PROTEIN HIS7"/>
    <property type="match status" value="1"/>
</dbReference>
<feature type="binding site" evidence="11">
    <location>
        <position position="75"/>
    </location>
    <ligand>
        <name>Zn(2+)</name>
        <dbReference type="ChEBI" id="CHEBI:29105"/>
        <note>ligand shared between dimeric partners</note>
    </ligand>
</feature>
<dbReference type="GO" id="GO:0004635">
    <property type="term" value="F:phosphoribosyl-AMP cyclohydrolase activity"/>
    <property type="evidence" value="ECO:0007669"/>
    <property type="project" value="UniProtKB-UniRule"/>
</dbReference>
<comment type="similarity">
    <text evidence="11">Belongs to the PRA-CH family.</text>
</comment>
<evidence type="ECO:0000256" key="2">
    <source>
        <dbReference type="ARBA" id="ARBA00001460"/>
    </source>
</evidence>
<dbReference type="InterPro" id="IPR026660">
    <property type="entry name" value="PRA-CH"/>
</dbReference>
<comment type="cofactor">
    <cofactor evidence="11">
        <name>Mg(2+)</name>
        <dbReference type="ChEBI" id="CHEBI:18420"/>
    </cofactor>
    <text evidence="11">Binds 1 Mg(2+) ion per subunit.</text>
</comment>
<proteinExistence type="inferred from homology"/>
<dbReference type="GO" id="GO:0004636">
    <property type="term" value="F:phosphoribosyl-ATP diphosphatase activity"/>
    <property type="evidence" value="ECO:0007669"/>
    <property type="project" value="UniProtKB-EC"/>
</dbReference>
<evidence type="ECO:0000256" key="4">
    <source>
        <dbReference type="ARBA" id="ARBA00005204"/>
    </source>
</evidence>
<feature type="binding site" evidence="11">
    <location>
        <position position="74"/>
    </location>
    <ligand>
        <name>Mg(2+)</name>
        <dbReference type="ChEBI" id="CHEBI:18420"/>
    </ligand>
</feature>
<sequence length="112" mass="12666">MNTLHPDFSKGLVPAIIVEEKTNDVLMLAYMNEESYQKTLETGQTWFYSRSRSQLWHKGETSGHTQTVKRITLDCDLDTLLITVEQTGPACHTGAHSCFFNTLLAKGEQMND</sequence>
<name>A0A430ANH2_9ENTE</name>
<dbReference type="Proteomes" id="UP000286773">
    <property type="component" value="Unassembled WGS sequence"/>
</dbReference>
<evidence type="ECO:0000256" key="6">
    <source>
        <dbReference type="ARBA" id="ARBA00008299"/>
    </source>
</evidence>
<comment type="subcellular location">
    <subcellularLocation>
        <location evidence="11">Cytoplasm</location>
    </subcellularLocation>
</comment>
<evidence type="ECO:0000256" key="5">
    <source>
        <dbReference type="ARBA" id="ARBA00007731"/>
    </source>
</evidence>
<keyword evidence="11" id="KW-0460">Magnesium</keyword>
<keyword evidence="7 11" id="KW-0963">Cytoplasm</keyword>
<comment type="similarity">
    <text evidence="6">In the N-terminal section; belongs to the PRA-CH family.</text>
</comment>
<protein>
    <recommendedName>
        <fullName evidence="11">Phosphoribosyl-AMP cyclohydrolase</fullName>
        <shortName evidence="11">PRA-CH</shortName>
        <ecNumber evidence="11">3.5.4.19</ecNumber>
    </recommendedName>
</protein>
<dbReference type="GO" id="GO:0000105">
    <property type="term" value="P:L-histidine biosynthetic process"/>
    <property type="evidence" value="ECO:0007669"/>
    <property type="project" value="UniProtKB-UniRule"/>
</dbReference>
<feature type="binding site" evidence="11">
    <location>
        <position position="78"/>
    </location>
    <ligand>
        <name>Mg(2+)</name>
        <dbReference type="ChEBI" id="CHEBI:18420"/>
    </ligand>
</feature>
<feature type="binding site" evidence="11">
    <location>
        <position position="91"/>
    </location>
    <ligand>
        <name>Zn(2+)</name>
        <dbReference type="ChEBI" id="CHEBI:29105"/>
        <note>ligand shared between dimeric partners</note>
    </ligand>
</feature>
<comment type="similarity">
    <text evidence="5">In the C-terminal section; belongs to the PRA-PH family.</text>
</comment>
<evidence type="ECO:0000256" key="1">
    <source>
        <dbReference type="ARBA" id="ARBA00000024"/>
    </source>
</evidence>
<dbReference type="InterPro" id="IPR038019">
    <property type="entry name" value="PRib_AMP_CycHydrolase_sf"/>
</dbReference>
<evidence type="ECO:0000256" key="9">
    <source>
        <dbReference type="ARBA" id="ARBA00022801"/>
    </source>
</evidence>
<evidence type="ECO:0000256" key="10">
    <source>
        <dbReference type="ARBA" id="ARBA00023102"/>
    </source>
</evidence>
<comment type="subunit">
    <text evidence="11">Homodimer.</text>
</comment>
<keyword evidence="8 11" id="KW-0028">Amino-acid biosynthesis</keyword>
<organism evidence="13 14">
    <name type="scientific">Vagococcus acidifermentans</name>
    <dbReference type="NCBI Taxonomy" id="564710"/>
    <lineage>
        <taxon>Bacteria</taxon>
        <taxon>Bacillati</taxon>
        <taxon>Bacillota</taxon>
        <taxon>Bacilli</taxon>
        <taxon>Lactobacillales</taxon>
        <taxon>Enterococcaceae</taxon>
        <taxon>Vagococcus</taxon>
    </lineage>
</organism>
<evidence type="ECO:0000256" key="8">
    <source>
        <dbReference type="ARBA" id="ARBA00022605"/>
    </source>
</evidence>